<dbReference type="EMBL" id="BLAE01000068">
    <property type="protein sequence ID" value="GES15015.1"/>
    <property type="molecule type" value="Genomic_DNA"/>
</dbReference>
<name>A0A5M3WZS3_9ACTN</name>
<evidence type="ECO:0000313" key="2">
    <source>
        <dbReference type="EMBL" id="GES15015.1"/>
    </source>
</evidence>
<keyword evidence="1" id="KW-0812">Transmembrane</keyword>
<keyword evidence="1" id="KW-1133">Transmembrane helix</keyword>
<keyword evidence="3" id="KW-1185">Reference proteome</keyword>
<protein>
    <submittedName>
        <fullName evidence="2">Uncharacterized protein</fullName>
    </submittedName>
</protein>
<proteinExistence type="predicted"/>
<dbReference type="RefSeq" id="WP_155360167.1">
    <property type="nucleotide sequence ID" value="NZ_BAAAHL010000086.1"/>
</dbReference>
<evidence type="ECO:0000313" key="3">
    <source>
        <dbReference type="Proteomes" id="UP000331127"/>
    </source>
</evidence>
<sequence length="56" mass="5794">MAEFAGALLSLAVVFALVAIALLLISILFLTGLAIFAASITLKRTSSMKQGRVGTL</sequence>
<keyword evidence="1" id="KW-0472">Membrane</keyword>
<accession>A0A5M3WZS3</accession>
<gene>
    <name evidence="2" type="ORF">Amac_086120</name>
</gene>
<evidence type="ECO:0000256" key="1">
    <source>
        <dbReference type="SAM" id="Phobius"/>
    </source>
</evidence>
<feature type="transmembrane region" description="Helical" evidence="1">
    <location>
        <begin position="12"/>
        <end position="42"/>
    </location>
</feature>
<dbReference type="AlphaFoldDB" id="A0A5M3WZS3"/>
<reference evidence="2 3" key="1">
    <citation type="submission" date="2019-10" db="EMBL/GenBank/DDBJ databases">
        <title>Whole genome shotgun sequence of Acrocarpospora macrocephala NBRC 16266.</title>
        <authorList>
            <person name="Ichikawa N."/>
            <person name="Kimura A."/>
            <person name="Kitahashi Y."/>
            <person name="Komaki H."/>
            <person name="Oguchi A."/>
        </authorList>
    </citation>
    <scope>NUCLEOTIDE SEQUENCE [LARGE SCALE GENOMIC DNA]</scope>
    <source>
        <strain evidence="2 3">NBRC 16266</strain>
    </source>
</reference>
<dbReference type="Proteomes" id="UP000331127">
    <property type="component" value="Unassembled WGS sequence"/>
</dbReference>
<organism evidence="2 3">
    <name type="scientific">Acrocarpospora macrocephala</name>
    <dbReference type="NCBI Taxonomy" id="150177"/>
    <lineage>
        <taxon>Bacteria</taxon>
        <taxon>Bacillati</taxon>
        <taxon>Actinomycetota</taxon>
        <taxon>Actinomycetes</taxon>
        <taxon>Streptosporangiales</taxon>
        <taxon>Streptosporangiaceae</taxon>
        <taxon>Acrocarpospora</taxon>
    </lineage>
</organism>
<comment type="caution">
    <text evidence="2">The sequence shown here is derived from an EMBL/GenBank/DDBJ whole genome shotgun (WGS) entry which is preliminary data.</text>
</comment>